<evidence type="ECO:0000256" key="6">
    <source>
        <dbReference type="SAM" id="MobiDB-lite"/>
    </source>
</evidence>
<keyword evidence="7" id="KW-0472">Membrane</keyword>
<dbReference type="Gene3D" id="3.40.30.10">
    <property type="entry name" value="Glutaredoxin"/>
    <property type="match status" value="1"/>
</dbReference>
<feature type="compositionally biased region" description="Low complexity" evidence="6">
    <location>
        <begin position="49"/>
        <end position="65"/>
    </location>
</feature>
<dbReference type="AlphaFoldDB" id="A0A7W7CAX8"/>
<keyword evidence="2" id="KW-0732">Signal</keyword>
<sequence length="259" mass="28325">MSQPQPDQPETQSAQRPAWQLALPAIVVVAGVLLAYLALGRTDGDTPRADAPAPATSGTSASPTPNQSQMDAAARQLDSRFTRRREGDPYAKGRVDAPVVMVEYADYRCPYCAKFSTDTRPELVRRFVEQGLLRIEWRDLPMFGAESEAAAVAARAAGRQGRFWPFHELAFAEAPRSGHADFGPDRLLDLARRSGVADMAKFERDLADPTLRQEIRTDAAEGQEMGLTSTPSFLINGRAVVGAQPLETFVRLIEQAAKK</sequence>
<evidence type="ECO:0000256" key="5">
    <source>
        <dbReference type="ARBA" id="ARBA00023284"/>
    </source>
</evidence>
<comment type="caution">
    <text evidence="9">The sequence shown here is derived from an EMBL/GenBank/DDBJ whole genome shotgun (WGS) entry which is preliminary data.</text>
</comment>
<dbReference type="InterPro" id="IPR013766">
    <property type="entry name" value="Thioredoxin_domain"/>
</dbReference>
<feature type="region of interest" description="Disordered" evidence="6">
    <location>
        <begin position="44"/>
        <end position="75"/>
    </location>
</feature>
<accession>A0A7W7CAX8</accession>
<dbReference type="PROSITE" id="PS51352">
    <property type="entry name" value="THIOREDOXIN_2"/>
    <property type="match status" value="1"/>
</dbReference>
<dbReference type="GO" id="GO:0016491">
    <property type="term" value="F:oxidoreductase activity"/>
    <property type="evidence" value="ECO:0007669"/>
    <property type="project" value="UniProtKB-KW"/>
</dbReference>
<dbReference type="PANTHER" id="PTHR13887:SF14">
    <property type="entry name" value="DISULFIDE BOND FORMATION PROTEIN D"/>
    <property type="match status" value="1"/>
</dbReference>
<keyword evidence="5" id="KW-0676">Redox-active center</keyword>
<keyword evidence="7" id="KW-0812">Transmembrane</keyword>
<dbReference type="Pfam" id="PF13462">
    <property type="entry name" value="Thioredoxin_4"/>
    <property type="match status" value="1"/>
</dbReference>
<evidence type="ECO:0000256" key="1">
    <source>
        <dbReference type="ARBA" id="ARBA00005791"/>
    </source>
</evidence>
<evidence type="ECO:0000313" key="9">
    <source>
        <dbReference type="EMBL" id="MBB4676531.1"/>
    </source>
</evidence>
<comment type="similarity">
    <text evidence="1">Belongs to the thioredoxin family. DsbA subfamily.</text>
</comment>
<evidence type="ECO:0000256" key="7">
    <source>
        <dbReference type="SAM" id="Phobius"/>
    </source>
</evidence>
<evidence type="ECO:0000256" key="2">
    <source>
        <dbReference type="ARBA" id="ARBA00022729"/>
    </source>
</evidence>
<keyword evidence="3" id="KW-0560">Oxidoreductase</keyword>
<keyword evidence="10" id="KW-1185">Reference proteome</keyword>
<feature type="domain" description="Thioredoxin" evidence="8">
    <location>
        <begin position="47"/>
        <end position="258"/>
    </location>
</feature>
<dbReference type="InterPro" id="IPR012336">
    <property type="entry name" value="Thioredoxin-like_fold"/>
</dbReference>
<dbReference type="RefSeq" id="WP_185002347.1">
    <property type="nucleotide sequence ID" value="NZ_BAAAUI010000015.1"/>
</dbReference>
<dbReference type="InterPro" id="IPR036249">
    <property type="entry name" value="Thioredoxin-like_sf"/>
</dbReference>
<reference evidence="9 10" key="1">
    <citation type="submission" date="2020-08" db="EMBL/GenBank/DDBJ databases">
        <title>Sequencing the genomes of 1000 actinobacteria strains.</title>
        <authorList>
            <person name="Klenk H.-P."/>
        </authorList>
    </citation>
    <scope>NUCLEOTIDE SEQUENCE [LARGE SCALE GENOMIC DNA]</scope>
    <source>
        <strain evidence="9 10">DSM 44230</strain>
    </source>
</reference>
<evidence type="ECO:0000256" key="4">
    <source>
        <dbReference type="ARBA" id="ARBA00023157"/>
    </source>
</evidence>
<keyword evidence="4" id="KW-1015">Disulfide bond</keyword>
<keyword evidence="9" id="KW-0413">Isomerase</keyword>
<feature type="transmembrane region" description="Helical" evidence="7">
    <location>
        <begin position="21"/>
        <end position="39"/>
    </location>
</feature>
<gene>
    <name evidence="9" type="ORF">HNR67_002649</name>
</gene>
<evidence type="ECO:0000259" key="8">
    <source>
        <dbReference type="PROSITE" id="PS51352"/>
    </source>
</evidence>
<evidence type="ECO:0000313" key="10">
    <source>
        <dbReference type="Proteomes" id="UP000533598"/>
    </source>
</evidence>
<dbReference type="GO" id="GO:0016853">
    <property type="term" value="F:isomerase activity"/>
    <property type="evidence" value="ECO:0007669"/>
    <property type="project" value="UniProtKB-KW"/>
</dbReference>
<keyword evidence="7" id="KW-1133">Transmembrane helix</keyword>
<dbReference type="Proteomes" id="UP000533598">
    <property type="component" value="Unassembled WGS sequence"/>
</dbReference>
<organism evidence="9 10">
    <name type="scientific">Crossiella cryophila</name>
    <dbReference type="NCBI Taxonomy" id="43355"/>
    <lineage>
        <taxon>Bacteria</taxon>
        <taxon>Bacillati</taxon>
        <taxon>Actinomycetota</taxon>
        <taxon>Actinomycetes</taxon>
        <taxon>Pseudonocardiales</taxon>
        <taxon>Pseudonocardiaceae</taxon>
        <taxon>Crossiella</taxon>
    </lineage>
</organism>
<dbReference type="EMBL" id="JACHMH010000001">
    <property type="protein sequence ID" value="MBB4676531.1"/>
    <property type="molecule type" value="Genomic_DNA"/>
</dbReference>
<dbReference type="SUPFAM" id="SSF52833">
    <property type="entry name" value="Thioredoxin-like"/>
    <property type="match status" value="1"/>
</dbReference>
<evidence type="ECO:0000256" key="3">
    <source>
        <dbReference type="ARBA" id="ARBA00023002"/>
    </source>
</evidence>
<name>A0A7W7CAX8_9PSEU</name>
<dbReference type="PANTHER" id="PTHR13887">
    <property type="entry name" value="GLUTATHIONE S-TRANSFERASE KAPPA"/>
    <property type="match status" value="1"/>
</dbReference>
<proteinExistence type="inferred from homology"/>
<protein>
    <submittedName>
        <fullName evidence="9">Protein-disulfide isomerase</fullName>
    </submittedName>
</protein>